<gene>
    <name evidence="2" type="ORF">FS320_23785</name>
</gene>
<feature type="signal peptide" evidence="1">
    <location>
        <begin position="1"/>
        <end position="22"/>
    </location>
</feature>
<feature type="chain" id="PRO_5030135607" evidence="1">
    <location>
        <begin position="23"/>
        <end position="115"/>
    </location>
</feature>
<reference evidence="2 3" key="1">
    <citation type="journal article" date="2019" name="Syst. Appl. Microbiol.">
        <title>Microvirga tunisiensis sp. nov., a root nodule symbiotic bacterium isolated from Lupinus micranthus and L. luteus grown in Northern Tunisia.</title>
        <authorList>
            <person name="Msaddak A."/>
            <person name="Rejili M."/>
            <person name="Duran D."/>
            <person name="Mars M."/>
            <person name="Palacios J.M."/>
            <person name="Ruiz-Argueso T."/>
            <person name="Rey L."/>
            <person name="Imperial J."/>
        </authorList>
    </citation>
    <scope>NUCLEOTIDE SEQUENCE [LARGE SCALE GENOMIC DNA]</scope>
    <source>
        <strain evidence="2 3">Lmie10</strain>
    </source>
</reference>
<name>A0A5N7MNR0_9HYPH</name>
<dbReference type="EMBL" id="VOSK01000124">
    <property type="protein sequence ID" value="MPR28099.1"/>
    <property type="molecule type" value="Genomic_DNA"/>
</dbReference>
<proteinExistence type="predicted"/>
<dbReference type="OrthoDB" id="7960860at2"/>
<keyword evidence="1" id="KW-0732">Signal</keyword>
<organism evidence="2 3">
    <name type="scientific">Microvirga tunisiensis</name>
    <dbReference type="NCBI Taxonomy" id="2108360"/>
    <lineage>
        <taxon>Bacteria</taxon>
        <taxon>Pseudomonadati</taxon>
        <taxon>Pseudomonadota</taxon>
        <taxon>Alphaproteobacteria</taxon>
        <taxon>Hyphomicrobiales</taxon>
        <taxon>Methylobacteriaceae</taxon>
        <taxon>Microvirga</taxon>
    </lineage>
</organism>
<evidence type="ECO:0000256" key="1">
    <source>
        <dbReference type="SAM" id="SignalP"/>
    </source>
</evidence>
<evidence type="ECO:0000313" key="2">
    <source>
        <dbReference type="EMBL" id="MPR28099.1"/>
    </source>
</evidence>
<sequence>MKAYTLGMMVLLGSLSSFPATAQEPPRFNVEATCKAAQPLSAQDTNPYESCMRDETAAEQQLRDIWSSAAVNQRSMCGQEAQIGGTPSYVDMLTCLQIAQGATPTSSSRRRKPAQ</sequence>
<dbReference type="AlphaFoldDB" id="A0A5N7MNR0"/>
<dbReference type="Proteomes" id="UP000403266">
    <property type="component" value="Unassembled WGS sequence"/>
</dbReference>
<dbReference type="RefSeq" id="WP_152714401.1">
    <property type="nucleotide sequence ID" value="NZ_VOSJ01000125.1"/>
</dbReference>
<accession>A0A5N7MNR0</accession>
<protein>
    <submittedName>
        <fullName evidence="2">Uncharacterized protein</fullName>
    </submittedName>
</protein>
<evidence type="ECO:0000313" key="3">
    <source>
        <dbReference type="Proteomes" id="UP000403266"/>
    </source>
</evidence>
<keyword evidence="3" id="KW-1185">Reference proteome</keyword>
<comment type="caution">
    <text evidence="2">The sequence shown here is derived from an EMBL/GenBank/DDBJ whole genome shotgun (WGS) entry which is preliminary data.</text>
</comment>